<comment type="caution">
    <text evidence="4">The sequence shown here is derived from an EMBL/GenBank/DDBJ whole genome shotgun (WGS) entry which is preliminary data.</text>
</comment>
<sequence length="768" mass="81280">MTGGQTITDIRAHDASETTDTSAADVPAEAVAPAEWAAPEEHGVPEGVAPASPWEHAAPIALVAVSLVWVSVLLWLARDQLGGMSALDVSQFAAALVAVPALAGIVWLILLRTSRTEAQRFTATAHAMREEAAALEWLVASLTGTLEENRGRLAEQTRQIGAIGNEANARLAAIGRGLSEEIDQADVHARSLAEAAGKAQESLSSLLDAMPKAQAEAEALIGRIENAGTTAGQQAAALEAQIAALTERGREAETAAEAAAHKLADHLARMEDTSATAGARLEAVTGEMSSAIDALLGRTADAVEESRKGLSAQADAMLAMVNTNQAALDTAARESAEALAERVARIEAVIERIAERLDSQRAAGDGLVGDLEGGIARVEDRLERLHHQGVERSQTLAASISALGGSADAMTQALAAGDAMATKAISTTEALLLALDAAAREIDETLPAAVDRLDSRVIAAKQVVAAAKPELLALVTAAESTHSAIEAIAQVIADQRGNVDMLTGNLLETLATGRAKADAMGQMVDEAADRANRFAEEAAPRLIEMLLRVRDTASQAAEHAREVLGRVIPEAADALGKSGADALRRAVNAGLDTQIHQIATTAEIAVKAASQAADRLDERLREIESLSASVDSQIERARTEREEQELESFARRASQLIEVLNSASIDITRRFSADVSDSAWAAYLKGDRGVFTRRAVRLLEEVDQRQIATYYHEDEAFRDQVNRYIHDFEAMLRVILTQRDGSPLGVTLLSSDMGKLYVALAQAIERLN</sequence>
<dbReference type="OrthoDB" id="9777715at2"/>
<keyword evidence="3" id="KW-0812">Transmembrane</keyword>
<dbReference type="Proteomes" id="UP000197783">
    <property type="component" value="Unassembled WGS sequence"/>
</dbReference>
<evidence type="ECO:0000313" key="4">
    <source>
        <dbReference type="EMBL" id="OWK30670.1"/>
    </source>
</evidence>
<feature type="region of interest" description="Disordered" evidence="2">
    <location>
        <begin position="1"/>
        <end position="25"/>
    </location>
</feature>
<organism evidence="4 5">
    <name type="scientific">Sphingomonas mucosissima</name>
    <dbReference type="NCBI Taxonomy" id="370959"/>
    <lineage>
        <taxon>Bacteria</taxon>
        <taxon>Pseudomonadati</taxon>
        <taxon>Pseudomonadota</taxon>
        <taxon>Alphaproteobacteria</taxon>
        <taxon>Sphingomonadales</taxon>
        <taxon>Sphingomonadaceae</taxon>
        <taxon>Sphingomonas</taxon>
    </lineage>
</organism>
<dbReference type="EMBL" id="NBBJ01000002">
    <property type="protein sequence ID" value="OWK30670.1"/>
    <property type="molecule type" value="Genomic_DNA"/>
</dbReference>
<keyword evidence="5" id="KW-1185">Reference proteome</keyword>
<feature type="transmembrane region" description="Helical" evidence="3">
    <location>
        <begin position="89"/>
        <end position="110"/>
    </location>
</feature>
<keyword evidence="3" id="KW-0472">Membrane</keyword>
<name>A0A245ZLQ8_9SPHN</name>
<evidence type="ECO:0000256" key="3">
    <source>
        <dbReference type="SAM" id="Phobius"/>
    </source>
</evidence>
<accession>A0A245ZLQ8</accession>
<reference evidence="4 5" key="1">
    <citation type="submission" date="2017-03" db="EMBL/GenBank/DDBJ databases">
        <title>Genome sequence of Sphingomonas mucosissima DSM 17494.</title>
        <authorList>
            <person name="Poehlein A."/>
            <person name="Wuebbeler J.H."/>
            <person name="Steinbuechel A."/>
            <person name="Daniel R."/>
        </authorList>
    </citation>
    <scope>NUCLEOTIDE SEQUENCE [LARGE SCALE GENOMIC DNA]</scope>
    <source>
        <strain evidence="4 5">DSM 17494</strain>
    </source>
</reference>
<evidence type="ECO:0000256" key="2">
    <source>
        <dbReference type="SAM" id="MobiDB-lite"/>
    </source>
</evidence>
<evidence type="ECO:0000313" key="5">
    <source>
        <dbReference type="Proteomes" id="UP000197783"/>
    </source>
</evidence>
<dbReference type="AlphaFoldDB" id="A0A245ZLQ8"/>
<proteinExistence type="predicted"/>
<keyword evidence="1" id="KW-0175">Coiled coil</keyword>
<dbReference type="RefSeq" id="WP_088333385.1">
    <property type="nucleotide sequence ID" value="NZ_NBBJ01000002.1"/>
</dbReference>
<protein>
    <submittedName>
        <fullName evidence="4">Chromosome partition protein Smc</fullName>
    </submittedName>
</protein>
<gene>
    <name evidence="4" type="primary">smc_2</name>
    <name evidence="4" type="ORF">SPMU_16590</name>
</gene>
<evidence type="ECO:0000256" key="1">
    <source>
        <dbReference type="SAM" id="Coils"/>
    </source>
</evidence>
<feature type="transmembrane region" description="Helical" evidence="3">
    <location>
        <begin position="57"/>
        <end position="77"/>
    </location>
</feature>
<feature type="coiled-coil region" evidence="1">
    <location>
        <begin position="606"/>
        <end position="647"/>
    </location>
</feature>
<keyword evidence="3" id="KW-1133">Transmembrane helix</keyword>